<organism evidence="5 6">
    <name type="scientific">Streptomyces shaanxiensis</name>
    <dbReference type="NCBI Taxonomy" id="653357"/>
    <lineage>
        <taxon>Bacteria</taxon>
        <taxon>Bacillati</taxon>
        <taxon>Actinomycetota</taxon>
        <taxon>Actinomycetes</taxon>
        <taxon>Kitasatosporales</taxon>
        <taxon>Streptomycetaceae</taxon>
        <taxon>Streptomyces</taxon>
    </lineage>
</organism>
<dbReference type="InterPro" id="IPR000719">
    <property type="entry name" value="Prot_kinase_dom"/>
</dbReference>
<dbReference type="PANTHER" id="PTHR44329">
    <property type="entry name" value="SERINE/THREONINE-PROTEIN KINASE TNNI3K-RELATED"/>
    <property type="match status" value="1"/>
</dbReference>
<dbReference type="PANTHER" id="PTHR44329:SF214">
    <property type="entry name" value="PROTEIN KINASE DOMAIN-CONTAINING PROTEIN"/>
    <property type="match status" value="1"/>
</dbReference>
<dbReference type="SMART" id="SM00220">
    <property type="entry name" value="S_TKc"/>
    <property type="match status" value="1"/>
</dbReference>
<dbReference type="PROSITE" id="PS50011">
    <property type="entry name" value="PROTEIN_KINASE_DOM"/>
    <property type="match status" value="1"/>
</dbReference>
<dbReference type="InterPro" id="IPR051681">
    <property type="entry name" value="Ser/Thr_Kinases-Pseudokinases"/>
</dbReference>
<feature type="compositionally biased region" description="Low complexity" evidence="2">
    <location>
        <begin position="15"/>
        <end position="27"/>
    </location>
</feature>
<feature type="transmembrane region" description="Helical" evidence="3">
    <location>
        <begin position="365"/>
        <end position="387"/>
    </location>
</feature>
<dbReference type="CDD" id="cd14014">
    <property type="entry name" value="STKc_PknB_like"/>
    <property type="match status" value="1"/>
</dbReference>
<evidence type="ECO:0000259" key="4">
    <source>
        <dbReference type="PROSITE" id="PS50011"/>
    </source>
</evidence>
<keyword evidence="3" id="KW-0472">Membrane</keyword>
<dbReference type="Pfam" id="PF00069">
    <property type="entry name" value="Pkinase"/>
    <property type="match status" value="1"/>
</dbReference>
<keyword evidence="3" id="KW-1133">Transmembrane helix</keyword>
<evidence type="ECO:0000313" key="5">
    <source>
        <dbReference type="EMBL" id="GAA4064827.1"/>
    </source>
</evidence>
<evidence type="ECO:0000313" key="6">
    <source>
        <dbReference type="Proteomes" id="UP001499984"/>
    </source>
</evidence>
<feature type="region of interest" description="Disordered" evidence="2">
    <location>
        <begin position="1"/>
        <end position="43"/>
    </location>
</feature>
<comment type="caution">
    <text evidence="5">The sequence shown here is derived from an EMBL/GenBank/DDBJ whole genome shotgun (WGS) entry which is preliminary data.</text>
</comment>
<dbReference type="InterPro" id="IPR011009">
    <property type="entry name" value="Kinase-like_dom_sf"/>
</dbReference>
<dbReference type="PROSITE" id="PS00107">
    <property type="entry name" value="PROTEIN_KINASE_ATP"/>
    <property type="match status" value="1"/>
</dbReference>
<feature type="domain" description="Protein kinase" evidence="4">
    <location>
        <begin position="78"/>
        <end position="352"/>
    </location>
</feature>
<reference evidence="6" key="1">
    <citation type="journal article" date="2019" name="Int. J. Syst. Evol. Microbiol.">
        <title>The Global Catalogue of Microorganisms (GCM) 10K type strain sequencing project: providing services to taxonomists for standard genome sequencing and annotation.</title>
        <authorList>
            <consortium name="The Broad Institute Genomics Platform"/>
            <consortium name="The Broad Institute Genome Sequencing Center for Infectious Disease"/>
            <person name="Wu L."/>
            <person name="Ma J."/>
        </authorList>
    </citation>
    <scope>NUCLEOTIDE SEQUENCE [LARGE SCALE GENOMIC DNA]</scope>
    <source>
        <strain evidence="6">JCM 16925</strain>
    </source>
</reference>
<keyword evidence="1" id="KW-0547">Nucleotide-binding</keyword>
<keyword evidence="1" id="KW-0067">ATP-binding</keyword>
<protein>
    <recommendedName>
        <fullName evidence="4">Protein kinase domain-containing protein</fullName>
    </recommendedName>
</protein>
<dbReference type="SUPFAM" id="SSF56112">
    <property type="entry name" value="Protein kinase-like (PK-like)"/>
    <property type="match status" value="1"/>
</dbReference>
<keyword evidence="6" id="KW-1185">Reference proteome</keyword>
<dbReference type="EMBL" id="BAAAZY010000011">
    <property type="protein sequence ID" value="GAA4064827.1"/>
    <property type="molecule type" value="Genomic_DNA"/>
</dbReference>
<keyword evidence="3" id="KW-0812">Transmembrane</keyword>
<dbReference type="Gene3D" id="3.30.200.20">
    <property type="entry name" value="Phosphorylase Kinase, domain 1"/>
    <property type="match status" value="1"/>
</dbReference>
<evidence type="ECO:0000256" key="3">
    <source>
        <dbReference type="SAM" id="Phobius"/>
    </source>
</evidence>
<accession>A0ABP7VDT3</accession>
<feature type="binding site" evidence="1">
    <location>
        <position position="107"/>
    </location>
    <ligand>
        <name>ATP</name>
        <dbReference type="ChEBI" id="CHEBI:30616"/>
    </ligand>
</feature>
<sequence>MTSRGAEEGAEEIAEAGAREGAGAGVEEITEEGTQEGAEAGTQEVAEACEQEVVDAGAEEELAFTTPRLPAGFRVDGWQLDTVIGSGGWGTVYEAHAVADGTTVAVKVLPTGALAPNQRAALGELVAREARFSAEADHPHLVRTHAVCTVDAPDLPDLHGAIALVMDRAEASLRQVLDSAGTGSPVPDAVRILRGVAAGLAHMHDAGWVHGDLKPANVLLGADGEARLADFGLATELDGTHAHMPPLGTLDHLPPEWWSQRTGADGAVVRTTADIWAFGVLAHQVLTGGLHPFPGATARARSLAAQAYARGTAPLRLDAGLDEDWRRIIGDCLAPDHPARLRHTAASLATRIGQLSGGRRGRRRLLPVAAVALAGVAAATVAGFALLGGGGGGGGGAGDAGGDATGRGAPAVVTGAQTPSAAGEIPEDSDVPEALRPVIVSAARRCTDEEVTPALLAALIKAESGFDANAARPATDEYGIAMWTPSVFRAWAVDGDGDGDKDYRSPPDAIATMSVYACWLDQRFKQAHLPTEDLPALIAAGYRTSDRTVIEEGGVPERVRPHVEEVLRFLAEYEG</sequence>
<dbReference type="SUPFAM" id="SSF53955">
    <property type="entry name" value="Lysozyme-like"/>
    <property type="match status" value="1"/>
</dbReference>
<dbReference type="Gene3D" id="1.10.510.10">
    <property type="entry name" value="Transferase(Phosphotransferase) domain 1"/>
    <property type="match status" value="1"/>
</dbReference>
<dbReference type="RefSeq" id="WP_345015227.1">
    <property type="nucleotide sequence ID" value="NZ_BAAAZY010000011.1"/>
</dbReference>
<gene>
    <name evidence="5" type="ORF">GCM10022233_44060</name>
</gene>
<dbReference type="Gene3D" id="1.10.530.10">
    <property type="match status" value="1"/>
</dbReference>
<proteinExistence type="predicted"/>
<dbReference type="Proteomes" id="UP001499984">
    <property type="component" value="Unassembled WGS sequence"/>
</dbReference>
<name>A0ABP7VDT3_9ACTN</name>
<evidence type="ECO:0000256" key="1">
    <source>
        <dbReference type="PROSITE-ProRule" id="PRU10141"/>
    </source>
</evidence>
<evidence type="ECO:0000256" key="2">
    <source>
        <dbReference type="SAM" id="MobiDB-lite"/>
    </source>
</evidence>
<dbReference type="InterPro" id="IPR023346">
    <property type="entry name" value="Lysozyme-like_dom_sf"/>
</dbReference>
<dbReference type="InterPro" id="IPR017441">
    <property type="entry name" value="Protein_kinase_ATP_BS"/>
</dbReference>